<gene>
    <name evidence="1" type="ORF">VHA_002829</name>
</gene>
<dbReference type="AlphaFoldDB" id="D0IAQ2"/>
<dbReference type="EMBL" id="ADAQ01000013">
    <property type="protein sequence ID" value="EEY70970.1"/>
    <property type="molecule type" value="Genomic_DNA"/>
</dbReference>
<accession>D0IAQ2</accession>
<dbReference type="Proteomes" id="UP000003604">
    <property type="component" value="Unassembled WGS sequence"/>
</dbReference>
<evidence type="ECO:0000313" key="1">
    <source>
        <dbReference type="EMBL" id="EEY70970.1"/>
    </source>
</evidence>
<sequence>MWLNGSIFRRFMPKQPECEHLQVVLTKKKPASSLLAFVN</sequence>
<name>D0IAQ2_GRIHO</name>
<evidence type="ECO:0000313" key="2">
    <source>
        <dbReference type="Proteomes" id="UP000003604"/>
    </source>
</evidence>
<reference evidence="1 2" key="1">
    <citation type="submission" date="2009-10" db="EMBL/GenBank/DDBJ databases">
        <authorList>
            <consortium name="Los Alamos National Laboratory (LANL)"/>
            <consortium name="National Microbial Pathogen Data Resource (NMPDR)"/>
            <person name="Saunders E.H."/>
            <person name="Munk A.C."/>
            <person name="Tapia R."/>
            <person name="Green L."/>
            <person name="Rogers Y."/>
            <person name="Detter J.C."/>
            <person name="Bruce D."/>
            <person name="Brettin T.S."/>
            <person name="Colwell R.R."/>
            <person name="Huq A."/>
            <person name="Grim C.J."/>
            <person name="Hasan N.A."/>
            <person name="Bartels D."/>
            <person name="Vonstein V."/>
        </authorList>
    </citation>
    <scope>NUCLEOTIDE SEQUENCE [LARGE SCALE GENOMIC DNA]</scope>
    <source>
        <strain evidence="1 2">CIP 101886</strain>
    </source>
</reference>
<protein>
    <submittedName>
        <fullName evidence="1">Uncharacterized protein</fullName>
    </submittedName>
</protein>
<organism evidence="1 2">
    <name type="scientific">Grimontia hollisae CIP 101886</name>
    <dbReference type="NCBI Taxonomy" id="675812"/>
    <lineage>
        <taxon>Bacteria</taxon>
        <taxon>Pseudomonadati</taxon>
        <taxon>Pseudomonadota</taxon>
        <taxon>Gammaproteobacteria</taxon>
        <taxon>Vibrionales</taxon>
        <taxon>Vibrionaceae</taxon>
        <taxon>Grimontia</taxon>
    </lineage>
</organism>
<proteinExistence type="predicted"/>
<comment type="caution">
    <text evidence="1">The sequence shown here is derived from an EMBL/GenBank/DDBJ whole genome shotgun (WGS) entry which is preliminary data.</text>
</comment>
<keyword evidence="2" id="KW-1185">Reference proteome</keyword>